<dbReference type="Proteomes" id="UP000077266">
    <property type="component" value="Unassembled WGS sequence"/>
</dbReference>
<gene>
    <name evidence="2" type="ORF">EXIGLDRAFT_705163</name>
</gene>
<evidence type="ECO:0008006" key="4">
    <source>
        <dbReference type="Google" id="ProtNLM"/>
    </source>
</evidence>
<keyword evidence="1" id="KW-0732">Signal</keyword>
<reference evidence="2 3" key="1">
    <citation type="journal article" date="2016" name="Mol. Biol. Evol.">
        <title>Comparative Genomics of Early-Diverging Mushroom-Forming Fungi Provides Insights into the Origins of Lignocellulose Decay Capabilities.</title>
        <authorList>
            <person name="Nagy L.G."/>
            <person name="Riley R."/>
            <person name="Tritt A."/>
            <person name="Adam C."/>
            <person name="Daum C."/>
            <person name="Floudas D."/>
            <person name="Sun H."/>
            <person name="Yadav J.S."/>
            <person name="Pangilinan J."/>
            <person name="Larsson K.H."/>
            <person name="Matsuura K."/>
            <person name="Barry K."/>
            <person name="Labutti K."/>
            <person name="Kuo R."/>
            <person name="Ohm R.A."/>
            <person name="Bhattacharya S.S."/>
            <person name="Shirouzu T."/>
            <person name="Yoshinaga Y."/>
            <person name="Martin F.M."/>
            <person name="Grigoriev I.V."/>
            <person name="Hibbett D.S."/>
        </authorList>
    </citation>
    <scope>NUCLEOTIDE SEQUENCE [LARGE SCALE GENOMIC DNA]</scope>
    <source>
        <strain evidence="2 3">HHB12029</strain>
    </source>
</reference>
<feature type="signal peptide" evidence="1">
    <location>
        <begin position="1"/>
        <end position="24"/>
    </location>
</feature>
<feature type="chain" id="PRO_5007869916" description="Ricin B lectin domain-containing protein" evidence="1">
    <location>
        <begin position="25"/>
        <end position="175"/>
    </location>
</feature>
<dbReference type="SUPFAM" id="SSF50370">
    <property type="entry name" value="Ricin B-like lectins"/>
    <property type="match status" value="1"/>
</dbReference>
<evidence type="ECO:0000313" key="3">
    <source>
        <dbReference type="Proteomes" id="UP000077266"/>
    </source>
</evidence>
<dbReference type="InterPro" id="IPR035992">
    <property type="entry name" value="Ricin_B-like_lectins"/>
</dbReference>
<dbReference type="AlphaFoldDB" id="A0A165Z910"/>
<dbReference type="InParanoid" id="A0A165Z910"/>
<name>A0A165Z910_EXIGL</name>
<organism evidence="2 3">
    <name type="scientific">Exidia glandulosa HHB12029</name>
    <dbReference type="NCBI Taxonomy" id="1314781"/>
    <lineage>
        <taxon>Eukaryota</taxon>
        <taxon>Fungi</taxon>
        <taxon>Dikarya</taxon>
        <taxon>Basidiomycota</taxon>
        <taxon>Agaricomycotina</taxon>
        <taxon>Agaricomycetes</taxon>
        <taxon>Auriculariales</taxon>
        <taxon>Exidiaceae</taxon>
        <taxon>Exidia</taxon>
    </lineage>
</organism>
<sequence>MLALKTKLTTVVVVVASLLTAVMAQFPTTGLYLIVNSPSNIGSKVFDVEFGNAIPPMPGTDVIAQPLNPAFPDPTTRNQQWNVTQLLGVDPSLYVFNSLGLFFQVPSPATGAGAIVNTMPTVFSLTEVSTTNFIISIPDTSLVITANQNATQQIQMHTFVSGNMLQQWQFQKVGK</sequence>
<accession>A0A165Z910</accession>
<proteinExistence type="predicted"/>
<evidence type="ECO:0000313" key="2">
    <source>
        <dbReference type="EMBL" id="KZV80459.1"/>
    </source>
</evidence>
<protein>
    <recommendedName>
        <fullName evidence="4">Ricin B lectin domain-containing protein</fullName>
    </recommendedName>
</protein>
<dbReference type="EMBL" id="KV426479">
    <property type="protein sequence ID" value="KZV80459.1"/>
    <property type="molecule type" value="Genomic_DNA"/>
</dbReference>
<dbReference type="Gene3D" id="2.80.10.50">
    <property type="match status" value="1"/>
</dbReference>
<evidence type="ECO:0000256" key="1">
    <source>
        <dbReference type="SAM" id="SignalP"/>
    </source>
</evidence>
<keyword evidence="3" id="KW-1185">Reference proteome</keyword>